<dbReference type="AlphaFoldDB" id="A0A0N5D6C1"/>
<evidence type="ECO:0000313" key="2">
    <source>
        <dbReference type="Proteomes" id="UP000276776"/>
    </source>
</evidence>
<evidence type="ECO:0000313" key="1">
    <source>
        <dbReference type="EMBL" id="VDN06139.1"/>
    </source>
</evidence>
<name>A0A0N5D6C1_THECL</name>
<dbReference type="Proteomes" id="UP000276776">
    <property type="component" value="Unassembled WGS sequence"/>
</dbReference>
<keyword evidence="2" id="KW-1185">Reference proteome</keyword>
<evidence type="ECO:0000313" key="3">
    <source>
        <dbReference type="WBParaSite" id="TCLT_0000857801-mRNA-1"/>
    </source>
</evidence>
<gene>
    <name evidence="1" type="ORF">TCLT_LOCUS8567</name>
</gene>
<organism evidence="3">
    <name type="scientific">Thelazia callipaeda</name>
    <name type="common">Oriental eyeworm</name>
    <name type="synonym">Parasitic nematode</name>
    <dbReference type="NCBI Taxonomy" id="103827"/>
    <lineage>
        <taxon>Eukaryota</taxon>
        <taxon>Metazoa</taxon>
        <taxon>Ecdysozoa</taxon>
        <taxon>Nematoda</taxon>
        <taxon>Chromadorea</taxon>
        <taxon>Rhabditida</taxon>
        <taxon>Spirurina</taxon>
        <taxon>Spiruromorpha</taxon>
        <taxon>Thelazioidea</taxon>
        <taxon>Thelaziidae</taxon>
        <taxon>Thelazia</taxon>
    </lineage>
</organism>
<dbReference type="EMBL" id="UYYF01004652">
    <property type="protein sequence ID" value="VDN06139.1"/>
    <property type="molecule type" value="Genomic_DNA"/>
</dbReference>
<reference evidence="1 2" key="2">
    <citation type="submission" date="2018-11" db="EMBL/GenBank/DDBJ databases">
        <authorList>
            <consortium name="Pathogen Informatics"/>
        </authorList>
    </citation>
    <scope>NUCLEOTIDE SEQUENCE [LARGE SCALE GENOMIC DNA]</scope>
</reference>
<dbReference type="WBParaSite" id="TCLT_0000857801-mRNA-1">
    <property type="protein sequence ID" value="TCLT_0000857801-mRNA-1"/>
    <property type="gene ID" value="TCLT_0000857801"/>
</dbReference>
<reference evidence="3" key="1">
    <citation type="submission" date="2017-02" db="UniProtKB">
        <authorList>
            <consortium name="WormBaseParasite"/>
        </authorList>
    </citation>
    <scope>IDENTIFICATION</scope>
</reference>
<protein>
    <submittedName>
        <fullName evidence="1 3">Uncharacterized protein</fullName>
    </submittedName>
</protein>
<sequence>MASKITILSDDGKNSQTPLLESECADRNNHLQSNIFHPQLNHEKWIISSSKKNVSKVRGRYNEISEDSNEYKTIHKANQSQTFNQNGCTLEECYQDKSNEEIVENGTGSNASHNLLSNPQRVFFALG</sequence>
<accession>A0A0N5D6C1</accession>
<proteinExistence type="predicted"/>